<evidence type="ECO:0000313" key="14">
    <source>
        <dbReference type="EMBL" id="KAA0040609.1"/>
    </source>
</evidence>
<dbReference type="PANTHER" id="PTHR10670">
    <property type="entry name" value="DNA POLYMERASE EPSILON CATALYTIC SUBUNIT A"/>
    <property type="match status" value="1"/>
</dbReference>
<dbReference type="Pfam" id="PF17919">
    <property type="entry name" value="RT_RNaseH_2"/>
    <property type="match status" value="1"/>
</dbReference>
<keyword evidence="2 11" id="KW-0808">Transferase</keyword>
<keyword evidence="11" id="KW-0863">Zinc-finger</keyword>
<dbReference type="Pfam" id="PF03732">
    <property type="entry name" value="Retrotrans_gag"/>
    <property type="match status" value="1"/>
</dbReference>
<organism evidence="14 15">
    <name type="scientific">Cucumis melo var. makuwa</name>
    <name type="common">Oriental melon</name>
    <dbReference type="NCBI Taxonomy" id="1194695"/>
    <lineage>
        <taxon>Eukaryota</taxon>
        <taxon>Viridiplantae</taxon>
        <taxon>Streptophyta</taxon>
        <taxon>Embryophyta</taxon>
        <taxon>Tracheophyta</taxon>
        <taxon>Spermatophyta</taxon>
        <taxon>Magnoliopsida</taxon>
        <taxon>eudicotyledons</taxon>
        <taxon>Gunneridae</taxon>
        <taxon>Pentapetalae</taxon>
        <taxon>rosids</taxon>
        <taxon>fabids</taxon>
        <taxon>Cucurbitales</taxon>
        <taxon>Cucurbitaceae</taxon>
        <taxon>Benincaseae</taxon>
        <taxon>Cucumis</taxon>
    </lineage>
</organism>
<dbReference type="SUPFAM" id="SSF54160">
    <property type="entry name" value="Chromo domain-like"/>
    <property type="match status" value="1"/>
</dbReference>
<keyword evidence="7" id="KW-0378">Hydrolase</keyword>
<dbReference type="SMART" id="SM01159">
    <property type="entry name" value="DUF1744"/>
    <property type="match status" value="1"/>
</dbReference>
<dbReference type="CDD" id="cd01647">
    <property type="entry name" value="RT_LTR"/>
    <property type="match status" value="1"/>
</dbReference>
<dbReference type="InterPro" id="IPR021109">
    <property type="entry name" value="Peptidase_aspartic_dom_sf"/>
</dbReference>
<dbReference type="GO" id="GO:0006297">
    <property type="term" value="P:nucleotide-excision repair, DNA gap filling"/>
    <property type="evidence" value="ECO:0007669"/>
    <property type="project" value="TreeGrafter"/>
</dbReference>
<keyword evidence="11" id="KW-0408">Iron</keyword>
<keyword evidence="3 11" id="KW-0548">Nucleotidyltransferase</keyword>
<dbReference type="STRING" id="1194695.A0A5A7TH70"/>
<evidence type="ECO:0000259" key="13">
    <source>
        <dbReference type="PROSITE" id="PS50994"/>
    </source>
</evidence>
<comment type="similarity">
    <text evidence="11">Belongs to the DNA polymerase type-B family.</text>
</comment>
<comment type="subcellular location">
    <subcellularLocation>
        <location evidence="11">Nucleus</location>
    </subcellularLocation>
</comment>
<evidence type="ECO:0000256" key="5">
    <source>
        <dbReference type="ARBA" id="ARBA00022722"/>
    </source>
</evidence>
<dbReference type="GO" id="GO:0003677">
    <property type="term" value="F:DNA binding"/>
    <property type="evidence" value="ECO:0007669"/>
    <property type="project" value="UniProtKB-KW"/>
</dbReference>
<dbReference type="Gene3D" id="2.40.70.10">
    <property type="entry name" value="Acid Proteases"/>
    <property type="match status" value="1"/>
</dbReference>
<dbReference type="InterPro" id="IPR023780">
    <property type="entry name" value="Chromo_domain"/>
</dbReference>
<dbReference type="Pfam" id="PF24626">
    <property type="entry name" value="SH3_Tf2-1"/>
    <property type="match status" value="1"/>
</dbReference>
<dbReference type="SUPFAM" id="SSF53098">
    <property type="entry name" value="Ribonuclease H-like"/>
    <property type="match status" value="1"/>
</dbReference>
<dbReference type="GO" id="GO:0004519">
    <property type="term" value="F:endonuclease activity"/>
    <property type="evidence" value="ECO:0007669"/>
    <property type="project" value="UniProtKB-KW"/>
</dbReference>
<dbReference type="Gene3D" id="3.30.70.270">
    <property type="match status" value="2"/>
</dbReference>
<comment type="function">
    <text evidence="11">DNA polymerase II participates in chromosomal DNA replication.</text>
</comment>
<dbReference type="InterPro" id="IPR016197">
    <property type="entry name" value="Chromo-like_dom_sf"/>
</dbReference>
<dbReference type="InterPro" id="IPR029703">
    <property type="entry name" value="POL2"/>
</dbReference>
<evidence type="ECO:0000256" key="10">
    <source>
        <dbReference type="ARBA" id="ARBA00023125"/>
    </source>
</evidence>
<dbReference type="InterPro" id="IPR005162">
    <property type="entry name" value="Retrotrans_gag_dom"/>
</dbReference>
<evidence type="ECO:0000256" key="2">
    <source>
        <dbReference type="ARBA" id="ARBA00022679"/>
    </source>
</evidence>
<gene>
    <name evidence="14" type="ORF">E6C27_scaffold262G001860</name>
</gene>
<dbReference type="CDD" id="cd00303">
    <property type="entry name" value="retropepsin_like"/>
    <property type="match status" value="1"/>
</dbReference>
<dbReference type="GO" id="GO:0008310">
    <property type="term" value="F:single-stranded DNA 3'-5' DNA exonuclease activity"/>
    <property type="evidence" value="ECO:0007669"/>
    <property type="project" value="TreeGrafter"/>
</dbReference>
<keyword evidence="1" id="KW-0645">Protease</keyword>
<comment type="cofactor">
    <cofactor evidence="11">
        <name>[4Fe-4S] cluster</name>
        <dbReference type="ChEBI" id="CHEBI:49883"/>
    </cofactor>
</comment>
<keyword evidence="10 11" id="KW-0238">DNA-binding</keyword>
<dbReference type="InterPro" id="IPR041577">
    <property type="entry name" value="RT_RNaseH_2"/>
</dbReference>
<dbReference type="PANTHER" id="PTHR10670:SF0">
    <property type="entry name" value="DNA POLYMERASE EPSILON CATALYTIC SUBUNIT A"/>
    <property type="match status" value="1"/>
</dbReference>
<evidence type="ECO:0000256" key="3">
    <source>
        <dbReference type="ARBA" id="ARBA00022695"/>
    </source>
</evidence>
<dbReference type="Pfam" id="PF08284">
    <property type="entry name" value="RVP_2"/>
    <property type="match status" value="1"/>
</dbReference>
<dbReference type="PROSITE" id="PS50013">
    <property type="entry name" value="CHROMO_2"/>
    <property type="match status" value="1"/>
</dbReference>
<dbReference type="InterPro" id="IPR013697">
    <property type="entry name" value="DNA_pol_e_suA_C"/>
</dbReference>
<dbReference type="Gene3D" id="3.30.420.10">
    <property type="entry name" value="Ribonuclease H-like superfamily/Ribonuclease H"/>
    <property type="match status" value="1"/>
</dbReference>
<dbReference type="InterPro" id="IPR000953">
    <property type="entry name" value="Chromo/chromo_shadow_dom"/>
</dbReference>
<name>A0A5A7TH70_CUCMM</name>
<dbReference type="Gene3D" id="2.40.50.40">
    <property type="match status" value="1"/>
</dbReference>
<keyword evidence="11" id="KW-0539">Nucleus</keyword>
<dbReference type="GO" id="GO:0000278">
    <property type="term" value="P:mitotic cell cycle"/>
    <property type="evidence" value="ECO:0007669"/>
    <property type="project" value="TreeGrafter"/>
</dbReference>
<keyword evidence="11" id="KW-0411">Iron-sulfur</keyword>
<keyword evidence="11" id="KW-0004">4Fe-4S</keyword>
<proteinExistence type="inferred from homology"/>
<evidence type="ECO:0000256" key="9">
    <source>
        <dbReference type="ARBA" id="ARBA00022932"/>
    </source>
</evidence>
<dbReference type="GO" id="GO:0006272">
    <property type="term" value="P:leading strand elongation"/>
    <property type="evidence" value="ECO:0007669"/>
    <property type="project" value="TreeGrafter"/>
</dbReference>
<dbReference type="SUPFAM" id="SSF50630">
    <property type="entry name" value="Acid proteases"/>
    <property type="match status" value="1"/>
</dbReference>
<dbReference type="GO" id="GO:0006508">
    <property type="term" value="P:proteolysis"/>
    <property type="evidence" value="ECO:0007669"/>
    <property type="project" value="UniProtKB-KW"/>
</dbReference>
<dbReference type="PROSITE" id="PS50994">
    <property type="entry name" value="INTEGRASE"/>
    <property type="match status" value="1"/>
</dbReference>
<evidence type="ECO:0000256" key="1">
    <source>
        <dbReference type="ARBA" id="ARBA00022670"/>
    </source>
</evidence>
<dbReference type="GO" id="GO:0015074">
    <property type="term" value="P:DNA integration"/>
    <property type="evidence" value="ECO:0007669"/>
    <property type="project" value="InterPro"/>
</dbReference>
<dbReference type="InterPro" id="IPR056924">
    <property type="entry name" value="SH3_Tf2-1"/>
</dbReference>
<dbReference type="OrthoDB" id="3219397at2759"/>
<dbReference type="SMART" id="SM00298">
    <property type="entry name" value="CHROMO"/>
    <property type="match status" value="1"/>
</dbReference>
<dbReference type="EMBL" id="SSTE01017321">
    <property type="protein sequence ID" value="KAA0040609.1"/>
    <property type="molecule type" value="Genomic_DNA"/>
</dbReference>
<dbReference type="InterPro" id="IPR041588">
    <property type="entry name" value="Integrase_H2C2"/>
</dbReference>
<dbReference type="InterPro" id="IPR001584">
    <property type="entry name" value="Integrase_cat-core"/>
</dbReference>
<dbReference type="GO" id="GO:0051539">
    <property type="term" value="F:4 iron, 4 sulfur cluster binding"/>
    <property type="evidence" value="ECO:0007669"/>
    <property type="project" value="UniProtKB-KW"/>
</dbReference>
<evidence type="ECO:0000259" key="12">
    <source>
        <dbReference type="PROSITE" id="PS50013"/>
    </source>
</evidence>
<dbReference type="GO" id="GO:0008270">
    <property type="term" value="F:zinc ion binding"/>
    <property type="evidence" value="ECO:0007669"/>
    <property type="project" value="UniProtKB-KW"/>
</dbReference>
<keyword evidence="6" id="KW-0255">Endonuclease</keyword>
<comment type="caution">
    <text evidence="14">The sequence shown here is derived from an EMBL/GenBank/DDBJ whole genome shotgun (WGS) entry which is preliminary data.</text>
</comment>
<dbReference type="GO" id="GO:0008622">
    <property type="term" value="C:epsilon DNA polymerase complex"/>
    <property type="evidence" value="ECO:0007669"/>
    <property type="project" value="InterPro"/>
</dbReference>
<dbReference type="Pfam" id="PF22912">
    <property type="entry name" value="zf-DPOE"/>
    <property type="match status" value="1"/>
</dbReference>
<evidence type="ECO:0000256" key="4">
    <source>
        <dbReference type="ARBA" id="ARBA00022705"/>
    </source>
</evidence>
<keyword evidence="9 11" id="KW-0239">DNA-directed DNA polymerase</keyword>
<keyword evidence="11" id="KW-0479">Metal-binding</keyword>
<dbReference type="InterPro" id="IPR000477">
    <property type="entry name" value="RT_dom"/>
</dbReference>
<dbReference type="Pfam" id="PF00078">
    <property type="entry name" value="RVT_1"/>
    <property type="match status" value="1"/>
</dbReference>
<dbReference type="InterPro" id="IPR043128">
    <property type="entry name" value="Rev_trsase/Diguanyl_cyclase"/>
</dbReference>
<dbReference type="FunFam" id="3.30.70.270:FF:000020">
    <property type="entry name" value="Transposon Tf2-6 polyprotein-like Protein"/>
    <property type="match status" value="1"/>
</dbReference>
<evidence type="ECO:0000256" key="7">
    <source>
        <dbReference type="ARBA" id="ARBA00022801"/>
    </source>
</evidence>
<dbReference type="Proteomes" id="UP000321393">
    <property type="component" value="Unassembled WGS sequence"/>
</dbReference>
<dbReference type="FunFam" id="3.10.10.10:FF:000007">
    <property type="entry name" value="Retrovirus-related Pol polyprotein from transposon 17.6-like Protein"/>
    <property type="match status" value="1"/>
</dbReference>
<evidence type="ECO:0000256" key="6">
    <source>
        <dbReference type="ARBA" id="ARBA00022759"/>
    </source>
</evidence>
<dbReference type="Pfam" id="PF17921">
    <property type="entry name" value="Integrase_H2C2"/>
    <property type="match status" value="1"/>
</dbReference>
<comment type="catalytic activity">
    <reaction evidence="11">
        <text>DNA(n) + a 2'-deoxyribonucleoside 5'-triphosphate = DNA(n+1) + diphosphate</text>
        <dbReference type="Rhea" id="RHEA:22508"/>
        <dbReference type="Rhea" id="RHEA-COMP:17339"/>
        <dbReference type="Rhea" id="RHEA-COMP:17340"/>
        <dbReference type="ChEBI" id="CHEBI:33019"/>
        <dbReference type="ChEBI" id="CHEBI:61560"/>
        <dbReference type="ChEBI" id="CHEBI:173112"/>
        <dbReference type="EC" id="2.7.7.7"/>
    </reaction>
</comment>
<dbReference type="InterPro" id="IPR043502">
    <property type="entry name" value="DNA/RNA_pol_sf"/>
</dbReference>
<dbReference type="GO" id="GO:0003887">
    <property type="term" value="F:DNA-directed DNA polymerase activity"/>
    <property type="evidence" value="ECO:0007669"/>
    <property type="project" value="UniProtKB-KW"/>
</dbReference>
<dbReference type="GO" id="GO:0008233">
    <property type="term" value="F:peptidase activity"/>
    <property type="evidence" value="ECO:0007669"/>
    <property type="project" value="UniProtKB-KW"/>
</dbReference>
<dbReference type="InterPro" id="IPR054475">
    <property type="entry name" value="Znf-DPOE"/>
</dbReference>
<dbReference type="InterPro" id="IPR012337">
    <property type="entry name" value="RNaseH-like_sf"/>
</dbReference>
<dbReference type="GO" id="GO:0045004">
    <property type="term" value="P:DNA replication proofreading"/>
    <property type="evidence" value="ECO:0007669"/>
    <property type="project" value="TreeGrafter"/>
</dbReference>
<keyword evidence="5" id="KW-0540">Nuclease</keyword>
<dbReference type="SUPFAM" id="SSF56672">
    <property type="entry name" value="DNA/RNA polymerases"/>
    <property type="match status" value="1"/>
</dbReference>
<dbReference type="GO" id="GO:0003964">
    <property type="term" value="F:RNA-directed DNA polymerase activity"/>
    <property type="evidence" value="ECO:0007669"/>
    <property type="project" value="UniProtKB-KW"/>
</dbReference>
<feature type="domain" description="Chromo" evidence="12">
    <location>
        <begin position="1271"/>
        <end position="1310"/>
    </location>
</feature>
<reference evidence="14 15" key="1">
    <citation type="submission" date="2019-08" db="EMBL/GenBank/DDBJ databases">
        <title>Draft genome sequences of two oriental melons (Cucumis melo L. var makuwa).</title>
        <authorList>
            <person name="Kwon S.-Y."/>
        </authorList>
    </citation>
    <scope>NUCLEOTIDE SEQUENCE [LARGE SCALE GENOMIC DNA]</scope>
    <source>
        <strain evidence="15">cv. SW 3</strain>
        <tissue evidence="14">Leaf</tissue>
    </source>
</reference>
<evidence type="ECO:0000256" key="11">
    <source>
        <dbReference type="RuleBase" id="RU365029"/>
    </source>
</evidence>
<keyword evidence="11" id="KW-0862">Zinc</keyword>
<dbReference type="Gene3D" id="1.10.340.70">
    <property type="match status" value="1"/>
</dbReference>
<dbReference type="InterPro" id="IPR036397">
    <property type="entry name" value="RNaseH_sf"/>
</dbReference>
<sequence length="1845" mass="210512">MKEMMLNLLKSMESLTEEVKEGSRAKLREESGASEGSVLKMFNGENPETWIYRAEHYFDINELVDEEKVKVAVVSFGPNEVNWFHWSNNRKKVKTWEDLKRRMFEHFKSPGEGSLGARLIRIKQDGCYSDYLKKFLEYSAPLPEMAESVLIDAFVTGLETNLQAEVKSRHPVTLEECMREAQMVSDRDLAINLALNDWRGNGPKVVGAQAHKGKQILTNLENKESKRADFAMKQLTLPIKGNFVKKEPQPRVKRLSDSEFRARLDKGLCFRCNDKYSLGHRCKAKTNRELMFFITNEDEELGTEEEKEDEVTEEAELGSLVIKGGSEISLRTILGFTSKGTMKIRGMISGREIIILIDSEATHNFIHRGVVEELALPLERKNKFGVTIGDGTALEGNGICKTVEIKLPELTIVADFLVIELGGVDVVLGMQWLSTTGFMEIHWPSMTMVFMVGSSQVILKGDPSLTKAECSLKTISKTWEEEDRGFLIEFQKIEIEAGSEVESEKEEEGEESNLPKIRNLLAKNRIIFELPKGLPPKRAVDHRILIPEGQNPINIRPYKYGYIQKGEIERLVSEMLQAEIIRPSRSPYSSPVLLVKKRDGGWRFCVDYRKLNQVTVADKFSIPVIEELLDELHGAEVFSKLDLRSGYHQIQMKEEDIEKTVFRTHEGHYEFLVMPFGLTNAPATFQSLMNQIFRPFLRRFVLDNQLFANEKKCVIGHSRINYLGFLGLTGYYRRFVKNYGNIAAPLTKLLQKNGFHWGEDATAAFESLKQAMISVPVLALPDFSLPFIIETDASGTEMAPLRARQKIHDYFRLEGIEILIGAEGAADALSQVKLPAEFHSLRAHGLLDIDIVTTEVEKDEELQGIIEILKEDPEGKANYQWKAGNLFYKGRLVLSRKSTLIPSLLHTFHDSVLGGHSGFLRTYKRMNGEIHWMGMKNDVKKYVEQCEVCQRNKTEALAPAGLLQPLPLPNLILEDWTMDFIEGLPKAGGCDSIMVVVDRLSKMAHFIILKHPFSAKQVAEKFVEEIISKHGIPNSIVTDRDKVFLSHFWKELFTAMGTSLKRSTAFHPQTDGQTERVNRCLETYLRCFCNEQPTKWHKCIPWAELWYNTTFHALAKTTPFQVVYGRPPPPLVRYGDIKSNNNSVEQLLKERDLVISALKENLIMTQNRMKKQADLHRRELKFKVGDEVYLKLRPYRQRSLARKRCENLAPKFYGAYRIVEEIGEVAYRLNLPPEAIIHNVFHVSQLKLKLGNSHLVQHVPPALTEEFELQVEHEAVLGIRWNTDIGANEWLIKWKGLSDSEATWEPLEAMNQQYPSFHLEDKVPLGNIEVDWKIFTADIFFSRALYDQQQVCLFVYDGVPDIGGNDIEDVCFVDEVQPTIQNCSGAYRKISVELKIHHLAVNALLKSNQVNEMEGGGFDDAESNAPAFSVLKQLIQRCLADAVTSRNVYANEICLHLYRWICSPQSRLHDPALHRLLHKAMQKVFALLLAALRQLGATVIFANFSKVIIHTGKSDLSAAKAYCDSLLKTLQTRLDQFEWIELEPAEFWHSLLFMDQDNYGGISAKDGEITDAESLVNISYNWGIAEYLPKKIQDYFIRLVSQFIYIPWKYATKQAKSRTSLEGGDVRTPSVESFESRVTQHLKEKLSSYFSNQLFEIVGDISRKTSSGSLYKEDAPLEFINYVCAALQLDQNVRDDVWNMKKNLLNYMHLKEFAPEAQFSNPSTSSILPNVFCSHCNDCRDLDLCQDSGLKAQEWRCGVAECGQPYNQELIENALIQIVMQRERAYHVQDLVCDSCKQVKAAHLWEQCACAGTFHCKEDSNEFLSNMRILLGYLLPRELKNTKNK</sequence>
<protein>
    <recommendedName>
        <fullName evidence="11">DNA polymerase epsilon catalytic subunit</fullName>
        <ecNumber evidence="11">2.7.7.7</ecNumber>
    </recommendedName>
</protein>
<feature type="domain" description="Integrase catalytic" evidence="13">
    <location>
        <begin position="963"/>
        <end position="1127"/>
    </location>
</feature>
<dbReference type="GO" id="GO:0006287">
    <property type="term" value="P:base-excision repair, gap-filling"/>
    <property type="evidence" value="ECO:0007669"/>
    <property type="project" value="TreeGrafter"/>
</dbReference>
<evidence type="ECO:0000256" key="8">
    <source>
        <dbReference type="ARBA" id="ARBA00022918"/>
    </source>
</evidence>
<dbReference type="Gene3D" id="3.10.10.10">
    <property type="entry name" value="HIV Type 1 Reverse Transcriptase, subunit A, domain 1"/>
    <property type="match status" value="1"/>
</dbReference>
<dbReference type="Pfam" id="PF00385">
    <property type="entry name" value="Chromo"/>
    <property type="match status" value="1"/>
</dbReference>
<dbReference type="Pfam" id="PF23250">
    <property type="entry name" value="zf_DPOE_2"/>
    <property type="match status" value="1"/>
</dbReference>
<evidence type="ECO:0000313" key="15">
    <source>
        <dbReference type="Proteomes" id="UP000321393"/>
    </source>
</evidence>
<dbReference type="EC" id="2.7.7.7" evidence="11"/>
<keyword evidence="4 11" id="KW-0235">DNA replication</keyword>
<dbReference type="Pfam" id="PF08490">
    <property type="entry name" value="DUF1744"/>
    <property type="match status" value="1"/>
</dbReference>
<accession>A0A5A7TH70</accession>
<keyword evidence="8" id="KW-0695">RNA-directed DNA polymerase</keyword>